<name>A0ABT9P1T0_9ACTN</name>
<dbReference type="EMBL" id="JAUSQZ010000001">
    <property type="protein sequence ID" value="MDP9826531.1"/>
    <property type="molecule type" value="Genomic_DNA"/>
</dbReference>
<organism evidence="2 3">
    <name type="scientific">Kineosporia succinea</name>
    <dbReference type="NCBI Taxonomy" id="84632"/>
    <lineage>
        <taxon>Bacteria</taxon>
        <taxon>Bacillati</taxon>
        <taxon>Actinomycetota</taxon>
        <taxon>Actinomycetes</taxon>
        <taxon>Kineosporiales</taxon>
        <taxon>Kineosporiaceae</taxon>
        <taxon>Kineosporia</taxon>
    </lineage>
</organism>
<feature type="region of interest" description="Disordered" evidence="1">
    <location>
        <begin position="173"/>
        <end position="288"/>
    </location>
</feature>
<feature type="compositionally biased region" description="Low complexity" evidence="1">
    <location>
        <begin position="212"/>
        <end position="223"/>
    </location>
</feature>
<evidence type="ECO:0000313" key="2">
    <source>
        <dbReference type="EMBL" id="MDP9826531.1"/>
    </source>
</evidence>
<feature type="region of interest" description="Disordered" evidence="1">
    <location>
        <begin position="94"/>
        <end position="127"/>
    </location>
</feature>
<accession>A0ABT9P1T0</accession>
<dbReference type="Proteomes" id="UP001235712">
    <property type="component" value="Unassembled WGS sequence"/>
</dbReference>
<evidence type="ECO:0008006" key="4">
    <source>
        <dbReference type="Google" id="ProtNLM"/>
    </source>
</evidence>
<sequence length="339" mass="36072">MDTPLDTPLDTASDAGRDARADAHLDAHLDATDGVSVDPVGWAERSDWLRELRAGGSLPAEDECVPEYELGSVSWSSAEANRGDVSDWLDRFYGEADRDDPQGTDEERHPSHLADDPGRFREPVAPRAHCAPRKSWYTRRRLVVPVVVLVGLAGFGLGRSAWENIGPGEQVLLTDPPLLPGQKGPDGLVSLSAGTKSTPSSSRGELRSDVSAEPTPTAPAVPTGDRKPKAADPDPGATASPSSTGRLGKAQTRRDETAPSTDRTARPERTNRGRQGENPRPDDAGRECDPNYARACVPIAMDVDCEGSGGDGPAFLGRRARVVGADIYHLDSNGDGWAC</sequence>
<protein>
    <recommendedName>
        <fullName evidence="4">Excalibur calcium-binding domain-containing protein</fullName>
    </recommendedName>
</protein>
<feature type="compositionally biased region" description="Basic and acidic residues" evidence="1">
    <location>
        <begin position="252"/>
        <end position="288"/>
    </location>
</feature>
<feature type="compositionally biased region" description="Polar residues" evidence="1">
    <location>
        <begin position="192"/>
        <end position="203"/>
    </location>
</feature>
<proteinExistence type="predicted"/>
<evidence type="ECO:0000313" key="3">
    <source>
        <dbReference type="Proteomes" id="UP001235712"/>
    </source>
</evidence>
<comment type="caution">
    <text evidence="2">The sequence shown here is derived from an EMBL/GenBank/DDBJ whole genome shotgun (WGS) entry which is preliminary data.</text>
</comment>
<gene>
    <name evidence="2" type="ORF">J2S57_002280</name>
</gene>
<dbReference type="RefSeq" id="WP_307241417.1">
    <property type="nucleotide sequence ID" value="NZ_JAUSQZ010000001.1"/>
</dbReference>
<reference evidence="2 3" key="1">
    <citation type="submission" date="2023-07" db="EMBL/GenBank/DDBJ databases">
        <title>Sequencing the genomes of 1000 actinobacteria strains.</title>
        <authorList>
            <person name="Klenk H.-P."/>
        </authorList>
    </citation>
    <scope>NUCLEOTIDE SEQUENCE [LARGE SCALE GENOMIC DNA]</scope>
    <source>
        <strain evidence="2 3">DSM 44388</strain>
    </source>
</reference>
<evidence type="ECO:0000256" key="1">
    <source>
        <dbReference type="SAM" id="MobiDB-lite"/>
    </source>
</evidence>
<keyword evidence="3" id="KW-1185">Reference proteome</keyword>
<feature type="compositionally biased region" description="Basic and acidic residues" evidence="1">
    <location>
        <begin position="94"/>
        <end position="124"/>
    </location>
</feature>